<dbReference type="Pfam" id="PF03466">
    <property type="entry name" value="LysR_substrate"/>
    <property type="match status" value="1"/>
</dbReference>
<dbReference type="InterPro" id="IPR005119">
    <property type="entry name" value="LysR_subst-bd"/>
</dbReference>
<evidence type="ECO:0000256" key="1">
    <source>
        <dbReference type="ARBA" id="ARBA00009437"/>
    </source>
</evidence>
<keyword evidence="2" id="KW-0805">Transcription regulation</keyword>
<keyword evidence="3" id="KW-0238">DNA-binding</keyword>
<evidence type="ECO:0000256" key="2">
    <source>
        <dbReference type="ARBA" id="ARBA00023015"/>
    </source>
</evidence>
<evidence type="ECO:0000313" key="7">
    <source>
        <dbReference type="Proteomes" id="UP000254651"/>
    </source>
</evidence>
<dbReference type="InterPro" id="IPR000847">
    <property type="entry name" value="LysR_HTH_N"/>
</dbReference>
<dbReference type="GO" id="GO:0003700">
    <property type="term" value="F:DNA-binding transcription factor activity"/>
    <property type="evidence" value="ECO:0007669"/>
    <property type="project" value="InterPro"/>
</dbReference>
<dbReference type="RefSeq" id="WP_066075536.1">
    <property type="nucleotide sequence ID" value="NZ_CP181246.1"/>
</dbReference>
<gene>
    <name evidence="6" type="primary">metR_3</name>
    <name evidence="6" type="ORF">NCTC10295_02214</name>
</gene>
<evidence type="ECO:0000259" key="5">
    <source>
        <dbReference type="PROSITE" id="PS50931"/>
    </source>
</evidence>
<dbReference type="EMBL" id="UGQS01000002">
    <property type="protein sequence ID" value="STZ77397.1"/>
    <property type="molecule type" value="Genomic_DNA"/>
</dbReference>
<feature type="domain" description="HTH lysR-type" evidence="5">
    <location>
        <begin position="1"/>
        <end position="59"/>
    </location>
</feature>
<dbReference type="SUPFAM" id="SSF53850">
    <property type="entry name" value="Periplasmic binding protein-like II"/>
    <property type="match status" value="1"/>
</dbReference>
<dbReference type="SUPFAM" id="SSF46785">
    <property type="entry name" value="Winged helix' DNA-binding domain"/>
    <property type="match status" value="1"/>
</dbReference>
<keyword evidence="7" id="KW-1185">Reference proteome</keyword>
<dbReference type="PANTHER" id="PTHR30126:SF91">
    <property type="entry name" value="LYSR FAMILY TRANSCRIPTIONAL REGULATOR"/>
    <property type="match status" value="1"/>
</dbReference>
<dbReference type="Pfam" id="PF00126">
    <property type="entry name" value="HTH_1"/>
    <property type="match status" value="1"/>
</dbReference>
<organism evidence="6 7">
    <name type="scientific">Bergeriella denitrificans</name>
    <name type="common">Neisseria denitrificans</name>
    <dbReference type="NCBI Taxonomy" id="494"/>
    <lineage>
        <taxon>Bacteria</taxon>
        <taxon>Pseudomonadati</taxon>
        <taxon>Pseudomonadota</taxon>
        <taxon>Betaproteobacteria</taxon>
        <taxon>Neisseriales</taxon>
        <taxon>Neisseriaceae</taxon>
        <taxon>Bergeriella</taxon>
    </lineage>
</organism>
<dbReference type="PROSITE" id="PS50931">
    <property type="entry name" value="HTH_LYSR"/>
    <property type="match status" value="1"/>
</dbReference>
<dbReference type="InterPro" id="IPR036390">
    <property type="entry name" value="WH_DNA-bd_sf"/>
</dbReference>
<dbReference type="AlphaFoldDB" id="A0A378UJ87"/>
<dbReference type="CDD" id="cd05466">
    <property type="entry name" value="PBP2_LTTR_substrate"/>
    <property type="match status" value="1"/>
</dbReference>
<proteinExistence type="inferred from homology"/>
<dbReference type="GO" id="GO:0000976">
    <property type="term" value="F:transcription cis-regulatory region binding"/>
    <property type="evidence" value="ECO:0007669"/>
    <property type="project" value="TreeGrafter"/>
</dbReference>
<name>A0A378UJ87_BERDE</name>
<dbReference type="PANTHER" id="PTHR30126">
    <property type="entry name" value="HTH-TYPE TRANSCRIPTIONAL REGULATOR"/>
    <property type="match status" value="1"/>
</dbReference>
<comment type="similarity">
    <text evidence="1">Belongs to the LysR transcriptional regulatory family.</text>
</comment>
<dbReference type="Gene3D" id="1.10.10.10">
    <property type="entry name" value="Winged helix-like DNA-binding domain superfamily/Winged helix DNA-binding domain"/>
    <property type="match status" value="1"/>
</dbReference>
<keyword evidence="4" id="KW-0804">Transcription</keyword>
<dbReference type="InterPro" id="IPR036388">
    <property type="entry name" value="WH-like_DNA-bd_sf"/>
</dbReference>
<reference evidence="6 7" key="1">
    <citation type="submission" date="2018-06" db="EMBL/GenBank/DDBJ databases">
        <authorList>
            <consortium name="Pathogen Informatics"/>
            <person name="Doyle S."/>
        </authorList>
    </citation>
    <scope>NUCLEOTIDE SEQUENCE [LARGE SCALE GENOMIC DNA]</scope>
    <source>
        <strain evidence="6 7">NCTC10295</strain>
    </source>
</reference>
<dbReference type="Gene3D" id="3.40.190.290">
    <property type="match status" value="1"/>
</dbReference>
<evidence type="ECO:0000256" key="3">
    <source>
        <dbReference type="ARBA" id="ARBA00023125"/>
    </source>
</evidence>
<accession>A0A378UJ87</accession>
<sequence>MHTLEQLKIFAAVCEHGSLSAAARHLGRAQSGVSQMIANLEIDLGAALFVRDKSGVVPTETARALLPEALAVLRQSGYFEQKLSALTRAEPPQFALAVEESLMSDGLAALAVQFEAAFPQTSLELIAAPTFDIEQMISDGLVQMGVAYKDFNVQKDLDFFFLGYNRFITVAAPQHPLAGVRQITPPQLSAHRHIVHRSLGRQELWFSTSLSRQCWYANSHQTLLQLACQNLGWADLPEKFARPYLESGRLVQLDLDFEPDGNLITVVGLHSRAHLRNAAADFWAERLQAFFR</sequence>
<evidence type="ECO:0000313" key="6">
    <source>
        <dbReference type="EMBL" id="STZ77397.1"/>
    </source>
</evidence>
<dbReference type="PRINTS" id="PR00039">
    <property type="entry name" value="HTHLYSR"/>
</dbReference>
<protein>
    <submittedName>
        <fullName evidence="6">Transcriptional activator MetR</fullName>
    </submittedName>
</protein>
<dbReference type="Proteomes" id="UP000254651">
    <property type="component" value="Unassembled WGS sequence"/>
</dbReference>
<evidence type="ECO:0000256" key="4">
    <source>
        <dbReference type="ARBA" id="ARBA00023163"/>
    </source>
</evidence>